<keyword evidence="1" id="KW-0472">Membrane</keyword>
<keyword evidence="1" id="KW-1133">Transmembrane helix</keyword>
<feature type="transmembrane region" description="Helical" evidence="1">
    <location>
        <begin position="201"/>
        <end position="219"/>
    </location>
</feature>
<dbReference type="Proteomes" id="UP000199150">
    <property type="component" value="Unassembled WGS sequence"/>
</dbReference>
<dbReference type="EMBL" id="FMTS01000003">
    <property type="protein sequence ID" value="SCW60510.1"/>
    <property type="molecule type" value="Genomic_DNA"/>
</dbReference>
<keyword evidence="3" id="KW-1185">Reference proteome</keyword>
<dbReference type="STRING" id="260084.SAMN02927928_2147"/>
<dbReference type="OrthoDB" id="5189031at2"/>
<dbReference type="AlphaFoldDB" id="A0A1G4RUK5"/>
<protein>
    <recommendedName>
        <fullName evidence="4">TspO and MBR related proteins</fullName>
    </recommendedName>
</protein>
<reference evidence="3" key="1">
    <citation type="submission" date="2016-10" db="EMBL/GenBank/DDBJ databases">
        <authorList>
            <person name="Varghese N."/>
            <person name="Submissions S."/>
        </authorList>
    </citation>
    <scope>NUCLEOTIDE SEQUENCE [LARGE SCALE GENOMIC DNA]</scope>
    <source>
        <strain evidence="3">CGMCC 1.3431</strain>
    </source>
</reference>
<evidence type="ECO:0000313" key="3">
    <source>
        <dbReference type="Proteomes" id="UP000199150"/>
    </source>
</evidence>
<sequence>MKRRVQSIVVLALAVAQIATARLMEALGIGEPIQMQTALVSHPLVPYRTAYLLTGVIYAFALIAAIWQVLPRQKESVALETVDWNFIVLWLVNSLWQMWVSAIGLEWISFCLIAVAVFAGLNGLLKLRHELKLSRKEKLLVAGPLALVTGWLTAACVVNFTSAMIWTGFGLDAGNAAVSVIFLIALIAFGGWMVYRTGNSLYAAGLAWALFWVLIANQSRDHEPAMVAVAAIGLALVVGIRLYLLWRKPQALAA</sequence>
<evidence type="ECO:0000313" key="2">
    <source>
        <dbReference type="EMBL" id="SCW60510.1"/>
    </source>
</evidence>
<feature type="transmembrane region" description="Helical" evidence="1">
    <location>
        <begin position="139"/>
        <end position="167"/>
    </location>
</feature>
<gene>
    <name evidence="2" type="ORF">SAMN02927928_2147</name>
</gene>
<feature type="transmembrane region" description="Helical" evidence="1">
    <location>
        <begin position="82"/>
        <end position="101"/>
    </location>
</feature>
<organism evidence="2 3">
    <name type="scientific">Asticcacaulis taihuensis</name>
    <dbReference type="NCBI Taxonomy" id="260084"/>
    <lineage>
        <taxon>Bacteria</taxon>
        <taxon>Pseudomonadati</taxon>
        <taxon>Pseudomonadota</taxon>
        <taxon>Alphaproteobacteria</taxon>
        <taxon>Caulobacterales</taxon>
        <taxon>Caulobacteraceae</taxon>
        <taxon>Asticcacaulis</taxon>
    </lineage>
</organism>
<proteinExistence type="predicted"/>
<feature type="transmembrane region" description="Helical" evidence="1">
    <location>
        <begin position="107"/>
        <end position="127"/>
    </location>
</feature>
<keyword evidence="1" id="KW-0812">Transmembrane</keyword>
<accession>A0A1G4RUK5</accession>
<name>A0A1G4RUK5_9CAUL</name>
<feature type="transmembrane region" description="Helical" evidence="1">
    <location>
        <begin position="173"/>
        <end position="194"/>
    </location>
</feature>
<dbReference type="RefSeq" id="WP_090647575.1">
    <property type="nucleotide sequence ID" value="NZ_CBCRYE010000001.1"/>
</dbReference>
<evidence type="ECO:0000256" key="1">
    <source>
        <dbReference type="SAM" id="Phobius"/>
    </source>
</evidence>
<evidence type="ECO:0008006" key="4">
    <source>
        <dbReference type="Google" id="ProtNLM"/>
    </source>
</evidence>
<feature type="transmembrane region" description="Helical" evidence="1">
    <location>
        <begin position="225"/>
        <end position="246"/>
    </location>
</feature>
<feature type="transmembrane region" description="Helical" evidence="1">
    <location>
        <begin position="50"/>
        <end position="70"/>
    </location>
</feature>